<evidence type="ECO:0000313" key="1">
    <source>
        <dbReference type="EMBL" id="KAJ8676835.1"/>
    </source>
</evidence>
<protein>
    <submittedName>
        <fullName evidence="1">Uncharacterized protein</fullName>
    </submittedName>
</protein>
<keyword evidence="2" id="KW-1185">Reference proteome</keyword>
<name>A0ACC2P080_9HYME</name>
<proteinExistence type="predicted"/>
<dbReference type="Proteomes" id="UP001239111">
    <property type="component" value="Chromosome 2"/>
</dbReference>
<reference evidence="1" key="1">
    <citation type="submission" date="2023-04" db="EMBL/GenBank/DDBJ databases">
        <title>A chromosome-level genome assembly of the parasitoid wasp Eretmocerus hayati.</title>
        <authorList>
            <person name="Zhong Y."/>
            <person name="Liu S."/>
            <person name="Liu Y."/>
        </authorList>
    </citation>
    <scope>NUCLEOTIDE SEQUENCE</scope>
    <source>
        <strain evidence="1">ZJU_SS_LIU_2023</strain>
    </source>
</reference>
<evidence type="ECO:0000313" key="2">
    <source>
        <dbReference type="Proteomes" id="UP001239111"/>
    </source>
</evidence>
<organism evidence="1 2">
    <name type="scientific">Eretmocerus hayati</name>
    <dbReference type="NCBI Taxonomy" id="131215"/>
    <lineage>
        <taxon>Eukaryota</taxon>
        <taxon>Metazoa</taxon>
        <taxon>Ecdysozoa</taxon>
        <taxon>Arthropoda</taxon>
        <taxon>Hexapoda</taxon>
        <taxon>Insecta</taxon>
        <taxon>Pterygota</taxon>
        <taxon>Neoptera</taxon>
        <taxon>Endopterygota</taxon>
        <taxon>Hymenoptera</taxon>
        <taxon>Apocrita</taxon>
        <taxon>Proctotrupomorpha</taxon>
        <taxon>Chalcidoidea</taxon>
        <taxon>Aphelinidae</taxon>
        <taxon>Aphelininae</taxon>
        <taxon>Eretmocerus</taxon>
    </lineage>
</organism>
<dbReference type="EMBL" id="CM056742">
    <property type="protein sequence ID" value="KAJ8676835.1"/>
    <property type="molecule type" value="Genomic_DNA"/>
</dbReference>
<gene>
    <name evidence="1" type="ORF">QAD02_012622</name>
</gene>
<comment type="caution">
    <text evidence="1">The sequence shown here is derived from an EMBL/GenBank/DDBJ whole genome shotgun (WGS) entry which is preliminary data.</text>
</comment>
<accession>A0ACC2P080</accession>
<sequence length="122" mass="14472">MALRRRVILPTFCEDYREEIEERLTAIDEHHDLITEYCTLLEIRHEKALRKIRHLEQNLASLESAQKELLPKYLKLRELLSKQNVTISELTTKFESLKIKYPSEFPETHTNPPSLSLNIQKD</sequence>